<feature type="transmembrane region" description="Helical" evidence="1">
    <location>
        <begin position="81"/>
        <end position="107"/>
    </location>
</feature>
<gene>
    <name evidence="2 4" type="ORF">BDZ99DRAFT_572608</name>
</gene>
<dbReference type="GeneID" id="54469109"/>
<feature type="transmembrane region" description="Helical" evidence="1">
    <location>
        <begin position="185"/>
        <end position="208"/>
    </location>
</feature>
<dbReference type="AlphaFoldDB" id="A0A6A6YI89"/>
<feature type="transmembrane region" description="Helical" evidence="1">
    <location>
        <begin position="44"/>
        <end position="69"/>
    </location>
</feature>
<feature type="transmembrane region" description="Helical" evidence="1">
    <location>
        <begin position="114"/>
        <end position="138"/>
    </location>
</feature>
<name>A0A6A6YI89_9PEZI</name>
<evidence type="ECO:0000313" key="4">
    <source>
        <dbReference type="RefSeq" id="XP_033574668.1"/>
    </source>
</evidence>
<organism evidence="2">
    <name type="scientific">Mytilinidion resinicola</name>
    <dbReference type="NCBI Taxonomy" id="574789"/>
    <lineage>
        <taxon>Eukaryota</taxon>
        <taxon>Fungi</taxon>
        <taxon>Dikarya</taxon>
        <taxon>Ascomycota</taxon>
        <taxon>Pezizomycotina</taxon>
        <taxon>Dothideomycetes</taxon>
        <taxon>Pleosporomycetidae</taxon>
        <taxon>Mytilinidiales</taxon>
        <taxon>Mytilinidiaceae</taxon>
        <taxon>Mytilinidion</taxon>
    </lineage>
</organism>
<keyword evidence="3" id="KW-1185">Reference proteome</keyword>
<feature type="transmembrane region" description="Helical" evidence="1">
    <location>
        <begin position="13"/>
        <end position="37"/>
    </location>
</feature>
<reference evidence="2 4" key="1">
    <citation type="journal article" date="2020" name="Stud. Mycol.">
        <title>101 Dothideomycetes genomes: a test case for predicting lifestyles and emergence of pathogens.</title>
        <authorList>
            <person name="Haridas S."/>
            <person name="Albert R."/>
            <person name="Binder M."/>
            <person name="Bloem J."/>
            <person name="Labutti K."/>
            <person name="Salamov A."/>
            <person name="Andreopoulos B."/>
            <person name="Baker S."/>
            <person name="Barry K."/>
            <person name="Bills G."/>
            <person name="Bluhm B."/>
            <person name="Cannon C."/>
            <person name="Castanera R."/>
            <person name="Culley D."/>
            <person name="Daum C."/>
            <person name="Ezra D."/>
            <person name="Gonzalez J."/>
            <person name="Henrissat B."/>
            <person name="Kuo A."/>
            <person name="Liang C."/>
            <person name="Lipzen A."/>
            <person name="Lutzoni F."/>
            <person name="Magnuson J."/>
            <person name="Mondo S."/>
            <person name="Nolan M."/>
            <person name="Ohm R."/>
            <person name="Pangilinan J."/>
            <person name="Park H.-J."/>
            <person name="Ramirez L."/>
            <person name="Alfaro M."/>
            <person name="Sun H."/>
            <person name="Tritt A."/>
            <person name="Yoshinaga Y."/>
            <person name="Zwiers L.-H."/>
            <person name="Turgeon B."/>
            <person name="Goodwin S."/>
            <person name="Spatafora J."/>
            <person name="Crous P."/>
            <person name="Grigoriev I."/>
        </authorList>
    </citation>
    <scope>NUCLEOTIDE SEQUENCE</scope>
    <source>
        <strain evidence="2 4">CBS 304.34</strain>
    </source>
</reference>
<evidence type="ECO:0000313" key="3">
    <source>
        <dbReference type="Proteomes" id="UP000504636"/>
    </source>
</evidence>
<feature type="transmembrane region" description="Helical" evidence="1">
    <location>
        <begin position="153"/>
        <end position="173"/>
    </location>
</feature>
<keyword evidence="1" id="KW-0812">Transmembrane</keyword>
<protein>
    <submittedName>
        <fullName evidence="2 4">Uncharacterized protein</fullName>
    </submittedName>
</protein>
<dbReference type="RefSeq" id="XP_033574668.1">
    <property type="nucleotide sequence ID" value="XM_033728216.1"/>
</dbReference>
<reference evidence="4" key="2">
    <citation type="submission" date="2020-04" db="EMBL/GenBank/DDBJ databases">
        <authorList>
            <consortium name="NCBI Genome Project"/>
        </authorList>
    </citation>
    <scope>NUCLEOTIDE SEQUENCE</scope>
    <source>
        <strain evidence="4">CBS 304.34</strain>
    </source>
</reference>
<feature type="transmembrane region" description="Helical" evidence="1">
    <location>
        <begin position="228"/>
        <end position="253"/>
    </location>
</feature>
<reference evidence="4" key="3">
    <citation type="submission" date="2025-04" db="UniProtKB">
        <authorList>
            <consortium name="RefSeq"/>
        </authorList>
    </citation>
    <scope>IDENTIFICATION</scope>
    <source>
        <strain evidence="4">CBS 304.34</strain>
    </source>
</reference>
<keyword evidence="1" id="KW-0472">Membrane</keyword>
<evidence type="ECO:0000313" key="2">
    <source>
        <dbReference type="EMBL" id="KAF2807704.1"/>
    </source>
</evidence>
<evidence type="ECO:0000256" key="1">
    <source>
        <dbReference type="SAM" id="Phobius"/>
    </source>
</evidence>
<proteinExistence type="predicted"/>
<dbReference type="Proteomes" id="UP000504636">
    <property type="component" value="Unplaced"/>
</dbReference>
<sequence>MGLYCVFGPLGRAIAACHTLFIIAYLIAIAAAIIVAIRTFRKKAMISVLLVTVATLAMVFYCISNILALATEVHVACSNNLLPALLIAESVLAVIGDALLLAALLLLPHHLGRLPILAIIVQGVTFVIVWALMLAWVISRWFTTSIDLFRATYALYGFAVCLTIGLSFYGLIAQRPKGTAQIYHLVVLAVISCLMVVWFVLTFVWFIPLATVHGLDGSSYMVVEVDKVIRVIVLGYLIELARFAVLLLITLAAELGGAGVQDQEAYEA</sequence>
<dbReference type="EMBL" id="MU003704">
    <property type="protein sequence ID" value="KAF2807704.1"/>
    <property type="molecule type" value="Genomic_DNA"/>
</dbReference>
<keyword evidence="1" id="KW-1133">Transmembrane helix</keyword>
<accession>A0A6A6YI89</accession>